<evidence type="ECO:0000256" key="1">
    <source>
        <dbReference type="SAM" id="Phobius"/>
    </source>
</evidence>
<evidence type="ECO:0000313" key="2">
    <source>
        <dbReference type="EMBL" id="ACT59522.1"/>
    </source>
</evidence>
<dbReference type="Proteomes" id="UP000002745">
    <property type="component" value="Chromosome"/>
</dbReference>
<sequence>MIYSFGITLCGIILCGASAYFCFERAHKPHDNPEPRLIPWRFLALLSAVIGLLLVAKIFNSLGFETGPDKSPFGRFH</sequence>
<dbReference type="eggNOG" id="ENOG5032MWD">
    <property type="taxonomic scope" value="Bacteria"/>
</dbReference>
<dbReference type="EMBL" id="CP001678">
    <property type="protein sequence ID" value="ACT59522.1"/>
    <property type="molecule type" value="Genomic_DNA"/>
</dbReference>
<feature type="transmembrane region" description="Helical" evidence="1">
    <location>
        <begin position="38"/>
        <end position="56"/>
    </location>
</feature>
<evidence type="ECO:0000313" key="3">
    <source>
        <dbReference type="Proteomes" id="UP000002745"/>
    </source>
</evidence>
<dbReference type="HOGENOM" id="CLU_2633258_0_0_5"/>
<organism evidence="2 3">
    <name type="scientific">Hirschia baltica (strain ATCC 49814 / DSM 5838 / IFAM 1418)</name>
    <dbReference type="NCBI Taxonomy" id="582402"/>
    <lineage>
        <taxon>Bacteria</taxon>
        <taxon>Pseudomonadati</taxon>
        <taxon>Pseudomonadota</taxon>
        <taxon>Alphaproteobacteria</taxon>
        <taxon>Hyphomonadales</taxon>
        <taxon>Hyphomonadaceae</taxon>
        <taxon>Hirschia</taxon>
    </lineage>
</organism>
<dbReference type="KEGG" id="hba:Hbal_1836"/>
<dbReference type="STRING" id="582402.Hbal_1836"/>
<accession>C6XK77</accession>
<protein>
    <submittedName>
        <fullName evidence="2">Uncharacterized protein</fullName>
    </submittedName>
</protein>
<reference evidence="3" key="1">
    <citation type="journal article" date="2011" name="J. Bacteriol.">
        <title>Genome sequences of eight morphologically diverse alphaproteobacteria.</title>
        <authorList>
            <consortium name="US DOE Joint Genome Institute"/>
            <person name="Brown P.J."/>
            <person name="Kysela D.T."/>
            <person name="Buechlein A."/>
            <person name="Hemmerich C."/>
            <person name="Brun Y.V."/>
        </authorList>
    </citation>
    <scope>NUCLEOTIDE SEQUENCE [LARGE SCALE GENOMIC DNA]</scope>
    <source>
        <strain evidence="3">ATCC 49814 / DSM 5838 / IFAM 1418</strain>
    </source>
</reference>
<dbReference type="AlphaFoldDB" id="C6XK77"/>
<name>C6XK77_HIRBI</name>
<keyword evidence="3" id="KW-1185">Reference proteome</keyword>
<proteinExistence type="predicted"/>
<keyword evidence="1" id="KW-1133">Transmembrane helix</keyword>
<keyword evidence="1" id="KW-0472">Membrane</keyword>
<gene>
    <name evidence="2" type="ordered locus">Hbal_1836</name>
</gene>
<keyword evidence="1" id="KW-0812">Transmembrane</keyword>